<keyword evidence="2" id="KW-1185">Reference proteome</keyword>
<dbReference type="RefSeq" id="WP_105745707.1">
    <property type="nucleotide sequence ID" value="NZ_PVBR01000035.1"/>
</dbReference>
<proteinExistence type="predicted"/>
<comment type="caution">
    <text evidence="1">The sequence shown here is derived from an EMBL/GenBank/DDBJ whole genome shotgun (WGS) entry which is preliminary data.</text>
</comment>
<protein>
    <submittedName>
        <fullName evidence="1">Uncharacterized protein</fullName>
    </submittedName>
</protein>
<dbReference type="EMBL" id="PVBR01000035">
    <property type="protein sequence ID" value="PRD40679.1"/>
    <property type="molecule type" value="Genomic_DNA"/>
</dbReference>
<organism evidence="1 2">
    <name type="scientific">Phyllobacterium phragmitis</name>
    <dbReference type="NCBI Taxonomy" id="2670329"/>
    <lineage>
        <taxon>Bacteria</taxon>
        <taxon>Pseudomonadati</taxon>
        <taxon>Pseudomonadota</taxon>
        <taxon>Alphaproteobacteria</taxon>
        <taxon>Hyphomicrobiales</taxon>
        <taxon>Phyllobacteriaceae</taxon>
        <taxon>Phyllobacterium</taxon>
    </lineage>
</organism>
<evidence type="ECO:0000313" key="2">
    <source>
        <dbReference type="Proteomes" id="UP000239434"/>
    </source>
</evidence>
<name>A0A2S9IJI8_9HYPH</name>
<sequence length="115" mass="12622">MNAILKTSCDAAMLEMANIHPPMRRSECERLIRAALSALATPQAPAPQVPEIDRDEVRRVLDIINDFTDDTEIVVLHPEYGDVTLLDLAVSDFRALLERSAPRGPLAEGGNDEDA</sequence>
<dbReference type="AlphaFoldDB" id="A0A2S9IJI8"/>
<gene>
    <name evidence="1" type="ORF">C5748_25785</name>
</gene>
<evidence type="ECO:0000313" key="1">
    <source>
        <dbReference type="EMBL" id="PRD40679.1"/>
    </source>
</evidence>
<accession>A0A2S9IJI8</accession>
<reference evidence="1 2" key="1">
    <citation type="submission" date="2018-02" db="EMBL/GenBank/DDBJ databases">
        <title>The draft genome of Phyllobacterium sp. 1N-3.</title>
        <authorList>
            <person name="Liu L."/>
            <person name="Li L."/>
            <person name="Zhang X."/>
            <person name="Wang T."/>
            <person name="Liang L."/>
        </authorList>
    </citation>
    <scope>NUCLEOTIDE SEQUENCE [LARGE SCALE GENOMIC DNA]</scope>
    <source>
        <strain evidence="1 2">1N-3</strain>
    </source>
</reference>
<dbReference type="Proteomes" id="UP000239434">
    <property type="component" value="Unassembled WGS sequence"/>
</dbReference>